<organism evidence="1 2">
    <name type="scientific">Tenacibaculum gallaicum</name>
    <dbReference type="NCBI Taxonomy" id="561505"/>
    <lineage>
        <taxon>Bacteria</taxon>
        <taxon>Pseudomonadati</taxon>
        <taxon>Bacteroidota</taxon>
        <taxon>Flavobacteriia</taxon>
        <taxon>Flavobacteriales</taxon>
        <taxon>Flavobacteriaceae</taxon>
        <taxon>Tenacibaculum</taxon>
    </lineage>
</organism>
<name>A0A3E0I7E7_9FLAO</name>
<evidence type="ECO:0000313" key="1">
    <source>
        <dbReference type="EMBL" id="REH54569.1"/>
    </source>
</evidence>
<comment type="caution">
    <text evidence="1">The sequence shown here is derived from an EMBL/GenBank/DDBJ whole genome shotgun (WGS) entry which is preliminary data.</text>
</comment>
<dbReference type="OrthoDB" id="1449138at2"/>
<keyword evidence="2" id="KW-1185">Reference proteome</keyword>
<proteinExistence type="predicted"/>
<evidence type="ECO:0000313" key="2">
    <source>
        <dbReference type="Proteomes" id="UP000256884"/>
    </source>
</evidence>
<gene>
    <name evidence="1" type="ORF">C7448_10291</name>
</gene>
<dbReference type="EMBL" id="QUNS01000002">
    <property type="protein sequence ID" value="REH54569.1"/>
    <property type="molecule type" value="Genomic_DNA"/>
</dbReference>
<reference evidence="1 2" key="1">
    <citation type="submission" date="2018-08" db="EMBL/GenBank/DDBJ databases">
        <title>Genomic Encyclopedia of Type Strains, Phase IV (KMG-IV): sequencing the most valuable type-strain genomes for metagenomic binning, comparative biology and taxonomic classification.</title>
        <authorList>
            <person name="Goeker M."/>
        </authorList>
    </citation>
    <scope>NUCLEOTIDE SEQUENCE [LARGE SCALE GENOMIC DNA]</scope>
    <source>
        <strain evidence="1 2">DSM 18841</strain>
    </source>
</reference>
<dbReference type="Proteomes" id="UP000256884">
    <property type="component" value="Unassembled WGS sequence"/>
</dbReference>
<sequence length="112" mass="12661">MSLNKNSIFSKITSLSLVVLLMLPILIKATHHHENEAHHHNCKEKSTHLHESVNDHCDICYFSFASFNIPAPNFSQVLAILPSKTIVDNYKSIILPSYNSLNRKLRGPPTNL</sequence>
<protein>
    <submittedName>
        <fullName evidence="1">Uncharacterized protein</fullName>
    </submittedName>
</protein>
<dbReference type="AlphaFoldDB" id="A0A3E0I7E7"/>
<accession>A0A3E0I7E7</accession>
<dbReference type="RefSeq" id="WP_147300497.1">
    <property type="nucleotide sequence ID" value="NZ_QUNS01000002.1"/>
</dbReference>